<keyword evidence="2" id="KW-1185">Reference proteome</keyword>
<gene>
    <name evidence="1" type="ORF">C3Y98_05170</name>
</gene>
<reference evidence="1 2" key="1">
    <citation type="submission" date="2018-02" db="EMBL/GenBank/DDBJ databases">
        <title>A novel lanthanide dependent methylotroph, Methylotenera sp. La3113.</title>
        <authorList>
            <person name="Lv H."/>
            <person name="Tani A."/>
        </authorList>
    </citation>
    <scope>NUCLEOTIDE SEQUENCE [LARGE SCALE GENOMIC DNA]</scope>
    <source>
        <strain evidence="1 2">La3113</strain>
    </source>
</reference>
<dbReference type="EMBL" id="PQVH01000008">
    <property type="protein sequence ID" value="TFW71489.1"/>
    <property type="molecule type" value="Genomic_DNA"/>
</dbReference>
<dbReference type="RefSeq" id="WP_135277035.1">
    <property type="nucleotide sequence ID" value="NZ_PQVH01000008.1"/>
</dbReference>
<proteinExistence type="predicted"/>
<name>A0A4Y9VSP6_9PROT</name>
<evidence type="ECO:0000313" key="2">
    <source>
        <dbReference type="Proteomes" id="UP000297706"/>
    </source>
</evidence>
<protein>
    <submittedName>
        <fullName evidence="1">Uncharacterized protein</fullName>
    </submittedName>
</protein>
<organism evidence="1 2">
    <name type="scientific">Methylotenera oryzisoli</name>
    <dbReference type="NCBI Taxonomy" id="2080758"/>
    <lineage>
        <taxon>Bacteria</taxon>
        <taxon>Pseudomonadati</taxon>
        <taxon>Pseudomonadota</taxon>
        <taxon>Betaproteobacteria</taxon>
        <taxon>Nitrosomonadales</taxon>
        <taxon>Methylophilaceae</taxon>
        <taxon>Methylotenera</taxon>
    </lineage>
</organism>
<evidence type="ECO:0000313" key="1">
    <source>
        <dbReference type="EMBL" id="TFW71489.1"/>
    </source>
</evidence>
<accession>A0A4Y9VSP6</accession>
<sequence length="71" mass="8159">MRTTEAELKAAYNRTGLKRIGYSFEKAMQCELTKKCLVRMALIAQKKAAKKQAPAKALPATQQKPYWWQEI</sequence>
<dbReference type="Proteomes" id="UP000297706">
    <property type="component" value="Unassembled WGS sequence"/>
</dbReference>
<dbReference type="AlphaFoldDB" id="A0A4Y9VSP6"/>
<comment type="caution">
    <text evidence="1">The sequence shown here is derived from an EMBL/GenBank/DDBJ whole genome shotgun (WGS) entry which is preliminary data.</text>
</comment>